<dbReference type="AlphaFoldDB" id="A0A1L9VIN3"/>
<organism evidence="1 2">
    <name type="scientific">Aspergillus glaucus CBS 516.65</name>
    <dbReference type="NCBI Taxonomy" id="1160497"/>
    <lineage>
        <taxon>Eukaryota</taxon>
        <taxon>Fungi</taxon>
        <taxon>Dikarya</taxon>
        <taxon>Ascomycota</taxon>
        <taxon>Pezizomycotina</taxon>
        <taxon>Eurotiomycetes</taxon>
        <taxon>Eurotiomycetidae</taxon>
        <taxon>Eurotiales</taxon>
        <taxon>Aspergillaceae</taxon>
        <taxon>Aspergillus</taxon>
        <taxon>Aspergillus subgen. Aspergillus</taxon>
    </lineage>
</organism>
<protein>
    <recommendedName>
        <fullName evidence="3">Caspase family p20 domain-containing protein</fullName>
    </recommendedName>
</protein>
<dbReference type="EMBL" id="KV878898">
    <property type="protein sequence ID" value="OJJ83742.1"/>
    <property type="molecule type" value="Genomic_DNA"/>
</dbReference>
<reference evidence="2" key="1">
    <citation type="journal article" date="2017" name="Genome Biol.">
        <title>Comparative genomics reveals high biological diversity and specific adaptations in the industrially and medically important fungal genus Aspergillus.</title>
        <authorList>
            <person name="de Vries R.P."/>
            <person name="Riley R."/>
            <person name="Wiebenga A."/>
            <person name="Aguilar-Osorio G."/>
            <person name="Amillis S."/>
            <person name="Uchima C.A."/>
            <person name="Anderluh G."/>
            <person name="Asadollahi M."/>
            <person name="Askin M."/>
            <person name="Barry K."/>
            <person name="Battaglia E."/>
            <person name="Bayram O."/>
            <person name="Benocci T."/>
            <person name="Braus-Stromeyer S.A."/>
            <person name="Caldana C."/>
            <person name="Canovas D."/>
            <person name="Cerqueira G.C."/>
            <person name="Chen F."/>
            <person name="Chen W."/>
            <person name="Choi C."/>
            <person name="Clum A."/>
            <person name="Dos Santos R.A."/>
            <person name="Damasio A.R."/>
            <person name="Diallinas G."/>
            <person name="Emri T."/>
            <person name="Fekete E."/>
            <person name="Flipphi M."/>
            <person name="Freyberg S."/>
            <person name="Gallo A."/>
            <person name="Gournas C."/>
            <person name="Habgood R."/>
            <person name="Hainaut M."/>
            <person name="Harispe M.L."/>
            <person name="Henrissat B."/>
            <person name="Hilden K.S."/>
            <person name="Hope R."/>
            <person name="Hossain A."/>
            <person name="Karabika E."/>
            <person name="Karaffa L."/>
            <person name="Karanyi Z."/>
            <person name="Krasevec N."/>
            <person name="Kuo A."/>
            <person name="Kusch H."/>
            <person name="LaButti K."/>
            <person name="Lagendijk E.L."/>
            <person name="Lapidus A."/>
            <person name="Levasseur A."/>
            <person name="Lindquist E."/>
            <person name="Lipzen A."/>
            <person name="Logrieco A.F."/>
            <person name="MacCabe A."/>
            <person name="Maekelae M.R."/>
            <person name="Malavazi I."/>
            <person name="Melin P."/>
            <person name="Meyer V."/>
            <person name="Mielnichuk N."/>
            <person name="Miskei M."/>
            <person name="Molnar A.P."/>
            <person name="Mule G."/>
            <person name="Ngan C.Y."/>
            <person name="Orejas M."/>
            <person name="Orosz E."/>
            <person name="Ouedraogo J.P."/>
            <person name="Overkamp K.M."/>
            <person name="Park H.-S."/>
            <person name="Perrone G."/>
            <person name="Piumi F."/>
            <person name="Punt P.J."/>
            <person name="Ram A.F."/>
            <person name="Ramon A."/>
            <person name="Rauscher S."/>
            <person name="Record E."/>
            <person name="Riano-Pachon D.M."/>
            <person name="Robert V."/>
            <person name="Roehrig J."/>
            <person name="Ruller R."/>
            <person name="Salamov A."/>
            <person name="Salih N.S."/>
            <person name="Samson R.A."/>
            <person name="Sandor E."/>
            <person name="Sanguinetti M."/>
            <person name="Schuetze T."/>
            <person name="Sepcic K."/>
            <person name="Shelest E."/>
            <person name="Sherlock G."/>
            <person name="Sophianopoulou V."/>
            <person name="Squina F.M."/>
            <person name="Sun H."/>
            <person name="Susca A."/>
            <person name="Todd R.B."/>
            <person name="Tsang A."/>
            <person name="Unkles S.E."/>
            <person name="van de Wiele N."/>
            <person name="van Rossen-Uffink D."/>
            <person name="Oliveira J.V."/>
            <person name="Vesth T.C."/>
            <person name="Visser J."/>
            <person name="Yu J.-H."/>
            <person name="Zhou M."/>
            <person name="Andersen M.R."/>
            <person name="Archer D.B."/>
            <person name="Baker S.E."/>
            <person name="Benoit I."/>
            <person name="Brakhage A.A."/>
            <person name="Braus G.H."/>
            <person name="Fischer R."/>
            <person name="Frisvad J.C."/>
            <person name="Goldman G.H."/>
            <person name="Houbraken J."/>
            <person name="Oakley B."/>
            <person name="Pocsi I."/>
            <person name="Scazzocchio C."/>
            <person name="Seiboth B."/>
            <person name="vanKuyk P.A."/>
            <person name="Wortman J."/>
            <person name="Dyer P.S."/>
            <person name="Grigoriev I.V."/>
        </authorList>
    </citation>
    <scope>NUCLEOTIDE SEQUENCE [LARGE SCALE GENOMIC DNA]</scope>
    <source>
        <strain evidence="2">CBS 516.65</strain>
    </source>
</reference>
<dbReference type="VEuPathDB" id="FungiDB:ASPGLDRAFT_35766"/>
<dbReference type="OrthoDB" id="4760831at2759"/>
<dbReference type="RefSeq" id="XP_022400440.1">
    <property type="nucleotide sequence ID" value="XM_022544602.1"/>
</dbReference>
<evidence type="ECO:0008006" key="3">
    <source>
        <dbReference type="Google" id="ProtNLM"/>
    </source>
</evidence>
<dbReference type="Proteomes" id="UP000184300">
    <property type="component" value="Unassembled WGS sequence"/>
</dbReference>
<dbReference type="GeneID" id="34460863"/>
<gene>
    <name evidence="1" type="ORF">ASPGLDRAFT_35766</name>
</gene>
<accession>A0A1L9VIN3</accession>
<evidence type="ECO:0000313" key="2">
    <source>
        <dbReference type="Proteomes" id="UP000184300"/>
    </source>
</evidence>
<name>A0A1L9VIN3_ASPGL</name>
<sequence>MKVSQGYFKGAMNTAVEPRANTYQNSFALHVHFEEHNTNADQDESSFHALARLLGVRKQESYIIPGADSFPSKSLRARVEKFLRRPLASGSTVVLLHYSGHGYLSDEKLNLIKLLRDGS</sequence>
<proteinExistence type="predicted"/>
<keyword evidence="2" id="KW-1185">Reference proteome</keyword>
<evidence type="ECO:0000313" key="1">
    <source>
        <dbReference type="EMBL" id="OJJ83742.1"/>
    </source>
</evidence>